<accession>A0A1W6LLD9</accession>
<feature type="domain" description="Sulfatase-modifying factor enzyme-like" evidence="2">
    <location>
        <begin position="53"/>
        <end position="293"/>
    </location>
</feature>
<dbReference type="RefSeq" id="WP_085755279.1">
    <property type="nucleotide sequence ID" value="NZ_CP021023.1"/>
</dbReference>
<dbReference type="KEGG" id="pbp:STSP1_00972"/>
<reference evidence="4" key="1">
    <citation type="submission" date="2017-04" db="EMBL/GenBank/DDBJ databases">
        <title>Comparative genomics and description of representatives of a novel lineage of planctomycetes thriving in anoxic sediments.</title>
        <authorList>
            <person name="Spring S."/>
            <person name="Bunk B."/>
            <person name="Sproer C."/>
        </authorList>
    </citation>
    <scope>NUCLEOTIDE SEQUENCE [LARGE SCALE GENOMIC DNA]</scope>
    <source>
        <strain evidence="4">ST-PulAB-D4</strain>
    </source>
</reference>
<feature type="signal peptide" evidence="1">
    <location>
        <begin position="1"/>
        <end position="20"/>
    </location>
</feature>
<keyword evidence="4" id="KW-1185">Reference proteome</keyword>
<evidence type="ECO:0000256" key="1">
    <source>
        <dbReference type="SAM" id="SignalP"/>
    </source>
</evidence>
<keyword evidence="1" id="KW-0732">Signal</keyword>
<feature type="chain" id="PRO_5012709804" description="Sulfatase-modifying factor enzyme-like domain-containing protein" evidence="1">
    <location>
        <begin position="21"/>
        <end position="329"/>
    </location>
</feature>
<dbReference type="SUPFAM" id="SSF56436">
    <property type="entry name" value="C-type lectin-like"/>
    <property type="match status" value="1"/>
</dbReference>
<proteinExistence type="predicted"/>
<dbReference type="Gene3D" id="3.90.1580.10">
    <property type="entry name" value="paralog of FGE (formylglycine-generating enzyme)"/>
    <property type="match status" value="1"/>
</dbReference>
<organism evidence="3 4">
    <name type="scientific">Sedimentisphaera salicampi</name>
    <dbReference type="NCBI Taxonomy" id="1941349"/>
    <lineage>
        <taxon>Bacteria</taxon>
        <taxon>Pseudomonadati</taxon>
        <taxon>Planctomycetota</taxon>
        <taxon>Phycisphaerae</taxon>
        <taxon>Sedimentisphaerales</taxon>
        <taxon>Sedimentisphaeraceae</taxon>
        <taxon>Sedimentisphaera</taxon>
    </lineage>
</organism>
<dbReference type="InterPro" id="IPR005532">
    <property type="entry name" value="SUMF_dom"/>
</dbReference>
<evidence type="ECO:0000313" key="3">
    <source>
        <dbReference type="EMBL" id="ARN56589.1"/>
    </source>
</evidence>
<dbReference type="InterPro" id="IPR051043">
    <property type="entry name" value="Sulfatase_Mod_Factor_Kinase"/>
</dbReference>
<dbReference type="STRING" id="1941349.STSP1_00972"/>
<dbReference type="InterPro" id="IPR016187">
    <property type="entry name" value="CTDL_fold"/>
</dbReference>
<evidence type="ECO:0000259" key="2">
    <source>
        <dbReference type="Pfam" id="PF03781"/>
    </source>
</evidence>
<name>A0A1W6LLD9_9BACT</name>
<dbReference type="EMBL" id="CP021023">
    <property type="protein sequence ID" value="ARN56589.1"/>
    <property type="molecule type" value="Genomic_DNA"/>
</dbReference>
<dbReference type="AlphaFoldDB" id="A0A1W6LLD9"/>
<dbReference type="PANTHER" id="PTHR23150">
    <property type="entry name" value="SULFATASE MODIFYING FACTOR 1, 2"/>
    <property type="match status" value="1"/>
</dbReference>
<dbReference type="Pfam" id="PF03781">
    <property type="entry name" value="FGE-sulfatase"/>
    <property type="match status" value="1"/>
</dbReference>
<dbReference type="GO" id="GO:0120147">
    <property type="term" value="F:formylglycine-generating oxidase activity"/>
    <property type="evidence" value="ECO:0007669"/>
    <property type="project" value="TreeGrafter"/>
</dbReference>
<protein>
    <recommendedName>
        <fullName evidence="2">Sulfatase-modifying factor enzyme-like domain-containing protein</fullName>
    </recommendedName>
</protein>
<evidence type="ECO:0000313" key="4">
    <source>
        <dbReference type="Proteomes" id="UP000193334"/>
    </source>
</evidence>
<sequence length="329" mass="36498" precursor="true">MRFFLAIGFCLCFISGIIWADTFGTGSDQFDMDFVTISGESNPNSGYGIVDGDYRMGKFEITNDQWNKFVNINGAPTGDPSDAYDQNGGWSGANVPTNEVSWHEAAQFVNWLNTSKGYQAAYKFTGTKGQSDYALDTWSATEADNGTNLYRHKDAFYYLPTHDEWIKAAYWNGTERQTYATKPGESLHLGNGQSGSGWNYTVNYPQDPPPPGPWDVGSGSEELNGTFDMMGNVAEWIETSEFLSSDYGVQTNRLLRGGSHLSFYGQNFDYDGDNNITNTYPSNEQDYIGFRVASEPEPAISLAADLNEDGLVNVEDLAIFSSQWLLTEN</sequence>
<dbReference type="InterPro" id="IPR042095">
    <property type="entry name" value="SUMF_sf"/>
</dbReference>
<dbReference type="PANTHER" id="PTHR23150:SF19">
    <property type="entry name" value="FORMYLGLYCINE-GENERATING ENZYME"/>
    <property type="match status" value="1"/>
</dbReference>
<gene>
    <name evidence="3" type="ORF">STSP1_00972</name>
</gene>
<dbReference type="Proteomes" id="UP000193334">
    <property type="component" value="Chromosome"/>
</dbReference>